<organism evidence="3 4">
    <name type="scientific">Zooshikella ganghwensis</name>
    <dbReference type="NCBI Taxonomy" id="202772"/>
    <lineage>
        <taxon>Bacteria</taxon>
        <taxon>Pseudomonadati</taxon>
        <taxon>Pseudomonadota</taxon>
        <taxon>Gammaproteobacteria</taxon>
        <taxon>Oceanospirillales</taxon>
        <taxon>Zooshikellaceae</taxon>
        <taxon>Zooshikella</taxon>
    </lineage>
</organism>
<dbReference type="InterPro" id="IPR002044">
    <property type="entry name" value="CBM20"/>
</dbReference>
<dbReference type="Gene3D" id="2.60.40.10">
    <property type="entry name" value="Immunoglobulins"/>
    <property type="match status" value="1"/>
</dbReference>
<dbReference type="GO" id="GO:0016787">
    <property type="term" value="F:hydrolase activity"/>
    <property type="evidence" value="ECO:0007669"/>
    <property type="project" value="UniProtKB-KW"/>
</dbReference>
<sequence length="102" mass="11985">MSLKKQYLKSKPVCKVTFRIPKDTVSDAHNVCIVGDFNNWSTNNTPMKNLKNGDFTATLELRPGQEYQFRYLIDNRRWENDREADKYIFNNYANCENSVVIV</sequence>
<dbReference type="GO" id="GO:0007165">
    <property type="term" value="P:signal transduction"/>
    <property type="evidence" value="ECO:0007669"/>
    <property type="project" value="TreeGrafter"/>
</dbReference>
<dbReference type="GO" id="GO:0019901">
    <property type="term" value="F:protein kinase binding"/>
    <property type="evidence" value="ECO:0007669"/>
    <property type="project" value="TreeGrafter"/>
</dbReference>
<dbReference type="InterPro" id="IPR050827">
    <property type="entry name" value="CRP1_MDG1_kinase"/>
</dbReference>
<dbReference type="AlphaFoldDB" id="A0A4P9VVB4"/>
<dbReference type="InterPro" id="IPR013783">
    <property type="entry name" value="Ig-like_fold"/>
</dbReference>
<dbReference type="SUPFAM" id="SSF81296">
    <property type="entry name" value="E set domains"/>
    <property type="match status" value="1"/>
</dbReference>
<keyword evidence="3" id="KW-0378">Hydrolase</keyword>
<protein>
    <submittedName>
        <fullName evidence="3">Glycoside hydrolase</fullName>
    </submittedName>
</protein>
<dbReference type="GO" id="GO:2001070">
    <property type="term" value="F:starch binding"/>
    <property type="evidence" value="ECO:0007669"/>
    <property type="project" value="InterPro"/>
</dbReference>
<dbReference type="PANTHER" id="PTHR10343">
    <property type="entry name" value="5'-AMP-ACTIVATED PROTEIN KINASE , BETA SUBUNIT"/>
    <property type="match status" value="1"/>
</dbReference>
<dbReference type="EMBL" id="NDXW01000001">
    <property type="protein sequence ID" value="RDH46717.1"/>
    <property type="molecule type" value="Genomic_DNA"/>
</dbReference>
<dbReference type="GO" id="GO:0031588">
    <property type="term" value="C:nucleotide-activated protein kinase complex"/>
    <property type="evidence" value="ECO:0007669"/>
    <property type="project" value="TreeGrafter"/>
</dbReference>
<gene>
    <name evidence="3" type="ORF">B9G39_11445</name>
</gene>
<accession>A0A4P9VVB4</accession>
<feature type="domain" description="CBM20" evidence="2">
    <location>
        <begin position="8"/>
        <end position="102"/>
    </location>
</feature>
<dbReference type="PANTHER" id="PTHR10343:SF84">
    <property type="entry name" value="5'-AMP-ACTIVATED PROTEIN KINASE SUBUNIT BETA-1"/>
    <property type="match status" value="1"/>
</dbReference>
<proteinExistence type="inferred from homology"/>
<name>A0A4P9VVB4_9GAMM</name>
<comment type="caution">
    <text evidence="3">The sequence shown here is derived from an EMBL/GenBank/DDBJ whole genome shotgun (WGS) entry which is preliminary data.</text>
</comment>
<dbReference type="CDD" id="cd07184">
    <property type="entry name" value="E_set_Isoamylase_like_N"/>
    <property type="match status" value="1"/>
</dbReference>
<dbReference type="InterPro" id="IPR014756">
    <property type="entry name" value="Ig_E-set"/>
</dbReference>
<keyword evidence="4" id="KW-1185">Reference proteome</keyword>
<evidence type="ECO:0000259" key="2">
    <source>
        <dbReference type="PROSITE" id="PS51166"/>
    </source>
</evidence>
<evidence type="ECO:0000313" key="4">
    <source>
        <dbReference type="Proteomes" id="UP000257039"/>
    </source>
</evidence>
<dbReference type="Proteomes" id="UP000257039">
    <property type="component" value="Unassembled WGS sequence"/>
</dbReference>
<comment type="similarity">
    <text evidence="1">Belongs to the 5'-AMP-activated protein kinase beta subunit family.</text>
</comment>
<dbReference type="Pfam" id="PF16561">
    <property type="entry name" value="AMPK1_CBM"/>
    <property type="match status" value="1"/>
</dbReference>
<dbReference type="RefSeq" id="WP_027709100.1">
    <property type="nucleotide sequence ID" value="NZ_JAEVHG010000019.1"/>
</dbReference>
<dbReference type="PROSITE" id="PS51166">
    <property type="entry name" value="CBM20"/>
    <property type="match status" value="1"/>
</dbReference>
<dbReference type="InterPro" id="IPR032640">
    <property type="entry name" value="AMPK1_CBM"/>
</dbReference>
<dbReference type="GO" id="GO:0005737">
    <property type="term" value="C:cytoplasm"/>
    <property type="evidence" value="ECO:0007669"/>
    <property type="project" value="TreeGrafter"/>
</dbReference>
<reference evidence="3 4" key="1">
    <citation type="submission" date="2017-04" db="EMBL/GenBank/DDBJ databases">
        <title>Draft genome sequence of Zooshikella ganghwensis VG4 isolated from Red Sea sediments.</title>
        <authorList>
            <person name="Rehman Z."/>
            <person name="Alam I."/>
            <person name="Kamau A."/>
            <person name="Bajic V."/>
            <person name="Leiknes T."/>
        </authorList>
    </citation>
    <scope>NUCLEOTIDE SEQUENCE [LARGE SCALE GENOMIC DNA]</scope>
    <source>
        <strain evidence="3 4">VG4</strain>
    </source>
</reference>
<evidence type="ECO:0000256" key="1">
    <source>
        <dbReference type="ARBA" id="ARBA00010926"/>
    </source>
</evidence>
<evidence type="ECO:0000313" key="3">
    <source>
        <dbReference type="EMBL" id="RDH46717.1"/>
    </source>
</evidence>